<accession>A0A0V0XER8</accession>
<comment type="caution">
    <text evidence="2">The sequence shown here is derived from an EMBL/GenBank/DDBJ whole genome shotgun (WGS) entry which is preliminary data.</text>
</comment>
<dbReference type="AlphaFoldDB" id="A0A0V0XER8"/>
<proteinExistence type="predicted"/>
<evidence type="ECO:0000313" key="2">
    <source>
        <dbReference type="EMBL" id="KRX86325.1"/>
    </source>
</evidence>
<evidence type="ECO:0000313" key="3">
    <source>
        <dbReference type="Proteomes" id="UP000054815"/>
    </source>
</evidence>
<gene>
    <name evidence="2" type="ORF">T4E_2139</name>
</gene>
<feature type="compositionally biased region" description="Polar residues" evidence="1">
    <location>
        <begin position="1"/>
        <end position="15"/>
    </location>
</feature>
<dbReference type="Proteomes" id="UP000054815">
    <property type="component" value="Unassembled WGS sequence"/>
</dbReference>
<dbReference type="EMBL" id="JYDU01000397">
    <property type="protein sequence ID" value="KRX86325.1"/>
    <property type="molecule type" value="Genomic_DNA"/>
</dbReference>
<protein>
    <submittedName>
        <fullName evidence="2">Uncharacterized protein</fullName>
    </submittedName>
</protein>
<sequence length="91" mass="10088">MNQSSLGQGISTGKITTGKEKGDGFSNFSGELCLQICRLRMISGFDFVYLSDGSVFICFGSDYFKTVSTPTRSSWFETATRNHCELVSMKF</sequence>
<reference evidence="2 3" key="1">
    <citation type="submission" date="2015-01" db="EMBL/GenBank/DDBJ databases">
        <title>Evolution of Trichinella species and genotypes.</title>
        <authorList>
            <person name="Korhonen P.K."/>
            <person name="Edoardo P."/>
            <person name="Giuseppe L.R."/>
            <person name="Gasser R.B."/>
        </authorList>
    </citation>
    <scope>NUCLEOTIDE SEQUENCE [LARGE SCALE GENOMIC DNA]</scope>
    <source>
        <strain evidence="2">ISS141</strain>
    </source>
</reference>
<evidence type="ECO:0000256" key="1">
    <source>
        <dbReference type="SAM" id="MobiDB-lite"/>
    </source>
</evidence>
<feature type="region of interest" description="Disordered" evidence="1">
    <location>
        <begin position="1"/>
        <end position="23"/>
    </location>
</feature>
<name>A0A0V0XER8_TRIPS</name>
<organism evidence="2 3">
    <name type="scientific">Trichinella pseudospiralis</name>
    <name type="common">Parasitic roundworm</name>
    <dbReference type="NCBI Taxonomy" id="6337"/>
    <lineage>
        <taxon>Eukaryota</taxon>
        <taxon>Metazoa</taxon>
        <taxon>Ecdysozoa</taxon>
        <taxon>Nematoda</taxon>
        <taxon>Enoplea</taxon>
        <taxon>Dorylaimia</taxon>
        <taxon>Trichinellida</taxon>
        <taxon>Trichinellidae</taxon>
        <taxon>Trichinella</taxon>
    </lineage>
</organism>